<dbReference type="KEGG" id="pcot:PCOAH_00003030"/>
<dbReference type="InterPro" id="IPR050164">
    <property type="entry name" value="Peptidase_C19"/>
</dbReference>
<feature type="compositionally biased region" description="Basic and acidic residues" evidence="1">
    <location>
        <begin position="2025"/>
        <end position="2046"/>
    </location>
</feature>
<proteinExistence type="predicted"/>
<feature type="compositionally biased region" description="Basic and acidic residues" evidence="1">
    <location>
        <begin position="1"/>
        <end position="14"/>
    </location>
</feature>
<feature type="compositionally biased region" description="Basic and acidic residues" evidence="1">
    <location>
        <begin position="1559"/>
        <end position="1572"/>
    </location>
</feature>
<dbReference type="InterPro" id="IPR038765">
    <property type="entry name" value="Papain-like_cys_pep_sf"/>
</dbReference>
<dbReference type="EMBL" id="CP016240">
    <property type="protein sequence ID" value="ANQ06044.1"/>
    <property type="molecule type" value="Genomic_DNA"/>
</dbReference>
<feature type="compositionally biased region" description="Basic and acidic residues" evidence="1">
    <location>
        <begin position="493"/>
        <end position="503"/>
    </location>
</feature>
<dbReference type="Proteomes" id="UP000092716">
    <property type="component" value="Chromosome 2"/>
</dbReference>
<feature type="compositionally biased region" description="Basic and acidic residues" evidence="1">
    <location>
        <begin position="1702"/>
        <end position="1728"/>
    </location>
</feature>
<protein>
    <recommendedName>
        <fullName evidence="2">USP domain-containing protein</fullName>
    </recommendedName>
</protein>
<dbReference type="GO" id="GO:0005829">
    <property type="term" value="C:cytosol"/>
    <property type="evidence" value="ECO:0007669"/>
    <property type="project" value="TreeGrafter"/>
</dbReference>
<dbReference type="InterPro" id="IPR018200">
    <property type="entry name" value="USP_CS"/>
</dbReference>
<feature type="region of interest" description="Disordered" evidence="1">
    <location>
        <begin position="2447"/>
        <end position="2524"/>
    </location>
</feature>
<feature type="compositionally biased region" description="Gly residues" evidence="1">
    <location>
        <begin position="1733"/>
        <end position="1751"/>
    </location>
</feature>
<dbReference type="GO" id="GO:0016579">
    <property type="term" value="P:protein deubiquitination"/>
    <property type="evidence" value="ECO:0007669"/>
    <property type="project" value="InterPro"/>
</dbReference>
<feature type="compositionally biased region" description="Basic residues" evidence="1">
    <location>
        <begin position="244"/>
        <end position="259"/>
    </location>
</feature>
<feature type="region of interest" description="Disordered" evidence="1">
    <location>
        <begin position="1105"/>
        <end position="1292"/>
    </location>
</feature>
<feature type="region of interest" description="Disordered" evidence="1">
    <location>
        <begin position="1454"/>
        <end position="1598"/>
    </location>
</feature>
<dbReference type="PROSITE" id="PS00972">
    <property type="entry name" value="USP_1"/>
    <property type="match status" value="1"/>
</dbReference>
<feature type="region of interest" description="Disordered" evidence="1">
    <location>
        <begin position="1351"/>
        <end position="1377"/>
    </location>
</feature>
<evidence type="ECO:0000256" key="1">
    <source>
        <dbReference type="SAM" id="MobiDB-lite"/>
    </source>
</evidence>
<name>A0A1B1DTH6_9APIC</name>
<feature type="compositionally biased region" description="Basic residues" evidence="1">
    <location>
        <begin position="453"/>
        <end position="465"/>
    </location>
</feature>
<feature type="region of interest" description="Disordered" evidence="1">
    <location>
        <begin position="1"/>
        <end position="22"/>
    </location>
</feature>
<feature type="compositionally biased region" description="Polar residues" evidence="1">
    <location>
        <begin position="633"/>
        <end position="649"/>
    </location>
</feature>
<feature type="compositionally biased region" description="Basic and acidic residues" evidence="1">
    <location>
        <begin position="740"/>
        <end position="759"/>
    </location>
</feature>
<dbReference type="GO" id="GO:0005634">
    <property type="term" value="C:nucleus"/>
    <property type="evidence" value="ECO:0007669"/>
    <property type="project" value="TreeGrafter"/>
</dbReference>
<dbReference type="VEuPathDB" id="PlasmoDB:PCOAH_00003030"/>
<reference evidence="4" key="1">
    <citation type="submission" date="2016-06" db="EMBL/GenBank/DDBJ databases">
        <title>First high quality genome sequence of Plasmodium coatneyi using continuous long reads from single molecule, real-time sequencing.</title>
        <authorList>
            <person name="Chien J.-T."/>
            <person name="Pakala S.B."/>
            <person name="Geraldo J.A."/>
            <person name="Lapp S.A."/>
            <person name="Barnwell J.W."/>
            <person name="Kissinger J.C."/>
            <person name="Galinski M.R."/>
            <person name="Humphrey J.C."/>
        </authorList>
    </citation>
    <scope>NUCLEOTIDE SEQUENCE [LARGE SCALE GENOMIC DNA]</scope>
    <source>
        <strain evidence="4">Hackeri</strain>
    </source>
</reference>
<feature type="compositionally biased region" description="Basic and acidic residues" evidence="1">
    <location>
        <begin position="929"/>
        <end position="954"/>
    </location>
</feature>
<feature type="compositionally biased region" description="Basic and acidic residues" evidence="1">
    <location>
        <begin position="3060"/>
        <end position="3071"/>
    </location>
</feature>
<feature type="region of interest" description="Disordered" evidence="1">
    <location>
        <begin position="442"/>
        <end position="759"/>
    </location>
</feature>
<feature type="compositionally biased region" description="Basic and acidic residues" evidence="1">
    <location>
        <begin position="1250"/>
        <end position="1273"/>
    </location>
</feature>
<dbReference type="PROSITE" id="PS50235">
    <property type="entry name" value="USP_3"/>
    <property type="match status" value="1"/>
</dbReference>
<dbReference type="Pfam" id="PF00443">
    <property type="entry name" value="UCH"/>
    <property type="match status" value="1"/>
</dbReference>
<feature type="compositionally biased region" description="Basic and acidic residues" evidence="1">
    <location>
        <begin position="356"/>
        <end position="365"/>
    </location>
</feature>
<feature type="region of interest" description="Disordered" evidence="1">
    <location>
        <begin position="2354"/>
        <end position="2379"/>
    </location>
</feature>
<dbReference type="GeneID" id="30907023"/>
<dbReference type="InterPro" id="IPR028889">
    <property type="entry name" value="USP"/>
</dbReference>
<feature type="region of interest" description="Disordered" evidence="1">
    <location>
        <begin position="778"/>
        <end position="1014"/>
    </location>
</feature>
<feature type="compositionally biased region" description="Basic and acidic residues" evidence="1">
    <location>
        <begin position="2813"/>
        <end position="2822"/>
    </location>
</feature>
<evidence type="ECO:0000313" key="3">
    <source>
        <dbReference type="EMBL" id="ANQ06044.1"/>
    </source>
</evidence>
<accession>A0A1B1DTH6</accession>
<feature type="compositionally biased region" description="Polar residues" evidence="1">
    <location>
        <begin position="604"/>
        <end position="617"/>
    </location>
</feature>
<feature type="compositionally biased region" description="Basic and acidic residues" evidence="1">
    <location>
        <begin position="1351"/>
        <end position="1363"/>
    </location>
</feature>
<feature type="compositionally biased region" description="Basic and acidic residues" evidence="1">
    <location>
        <begin position="1752"/>
        <end position="1776"/>
    </location>
</feature>
<feature type="compositionally biased region" description="Basic and acidic residues" evidence="1">
    <location>
        <begin position="658"/>
        <end position="679"/>
    </location>
</feature>
<dbReference type="RefSeq" id="XP_019912739.1">
    <property type="nucleotide sequence ID" value="XM_020057118.1"/>
</dbReference>
<feature type="compositionally biased region" description="Basic and acidic residues" evidence="1">
    <location>
        <begin position="715"/>
        <end position="724"/>
    </location>
</feature>
<feature type="region of interest" description="Disordered" evidence="1">
    <location>
        <begin position="39"/>
        <end position="81"/>
    </location>
</feature>
<feature type="compositionally biased region" description="Low complexity" evidence="1">
    <location>
        <begin position="561"/>
        <end position="572"/>
    </location>
</feature>
<feature type="compositionally biased region" description="Basic and acidic residues" evidence="1">
    <location>
        <begin position="1802"/>
        <end position="1821"/>
    </location>
</feature>
<feature type="region of interest" description="Disordered" evidence="1">
    <location>
        <begin position="3057"/>
        <end position="3078"/>
    </location>
</feature>
<dbReference type="PANTHER" id="PTHR24006">
    <property type="entry name" value="UBIQUITIN CARBOXYL-TERMINAL HYDROLASE"/>
    <property type="match status" value="1"/>
</dbReference>
<feature type="compositionally biased region" description="Basic and acidic residues" evidence="1">
    <location>
        <begin position="1225"/>
        <end position="1242"/>
    </location>
</feature>
<feature type="compositionally biased region" description="Low complexity" evidence="1">
    <location>
        <begin position="1168"/>
        <end position="1178"/>
    </location>
</feature>
<gene>
    <name evidence="3" type="ORF">PCOAH_00003030</name>
</gene>
<feature type="domain" description="USP" evidence="2">
    <location>
        <begin position="3105"/>
        <end position="3475"/>
    </location>
</feature>
<dbReference type="OrthoDB" id="286820at2759"/>
<feature type="compositionally biased region" description="Polar residues" evidence="1">
    <location>
        <begin position="55"/>
        <end position="73"/>
    </location>
</feature>
<feature type="region of interest" description="Disordered" evidence="1">
    <location>
        <begin position="2952"/>
        <end position="2993"/>
    </location>
</feature>
<feature type="region of interest" description="Disordered" evidence="1">
    <location>
        <begin position="2805"/>
        <end position="2865"/>
    </location>
</feature>
<feature type="compositionally biased region" description="Basic and acidic residues" evidence="1">
    <location>
        <begin position="1486"/>
        <end position="1508"/>
    </location>
</feature>
<keyword evidence="4" id="KW-1185">Reference proteome</keyword>
<feature type="compositionally biased region" description="Basic residues" evidence="1">
    <location>
        <begin position="1364"/>
        <end position="1373"/>
    </location>
</feature>
<feature type="compositionally biased region" description="Polar residues" evidence="1">
    <location>
        <begin position="987"/>
        <end position="996"/>
    </location>
</feature>
<feature type="region of interest" description="Disordered" evidence="1">
    <location>
        <begin position="1702"/>
        <end position="1872"/>
    </location>
</feature>
<feature type="region of interest" description="Disordered" evidence="1">
    <location>
        <begin position="356"/>
        <end position="393"/>
    </location>
</feature>
<feature type="region of interest" description="Disordered" evidence="1">
    <location>
        <begin position="237"/>
        <end position="263"/>
    </location>
</feature>
<feature type="compositionally biased region" description="Polar residues" evidence="1">
    <location>
        <begin position="2447"/>
        <end position="2458"/>
    </location>
</feature>
<evidence type="ECO:0000259" key="2">
    <source>
        <dbReference type="PROSITE" id="PS50235"/>
    </source>
</evidence>
<feature type="compositionally biased region" description="Polar residues" evidence="1">
    <location>
        <begin position="875"/>
        <end position="887"/>
    </location>
</feature>
<dbReference type="SUPFAM" id="SSF54001">
    <property type="entry name" value="Cysteine proteinases"/>
    <property type="match status" value="1"/>
</dbReference>
<feature type="region of interest" description="Disordered" evidence="1">
    <location>
        <begin position="158"/>
        <end position="209"/>
    </location>
</feature>
<dbReference type="InterPro" id="IPR001394">
    <property type="entry name" value="Peptidase_C19_UCH"/>
</dbReference>
<sequence length="3485" mass="393554">MRERISTKTDKPFPNDDVDDSDNLCNRIWLSHLKNEMKAKGGNTCSTLKRKKSGNGKNNQYSSSYDSGDTHPSNHGGEVGHWRENADQCDEAAFFFQHKLKGNMRKGSTLTHGSENEKQSSKWGDTIFPAQFGPTDDVIFPFVQQVRGDLHKIMRTVGGSSQRQGRTRVRVKEATKGNDTSWGEGPCLLSGKSRKDRHDHGGHQTTNGYHEEFNMSDMYSCDGNIPDVDGIKVHRMGEWGNPSKPHKPGKMRKVKKMRKSRGEKNCKNRLIGCRSGSGTTQLFSSPDYECYRSEEEKGKVKKKKKKKQSDINSRDESNHIAPLLFNLIDMHKNNLSKADEVTVKKSFSHYYYKGERTRGGAEGRGRHGGQFDGASPRHRKNGSTVNGAAGGGSGNISSKICAKNNAHNNAKNNANFCAKNIRKKISKHTNKYIAEDEDGDEEGIFGETQDERKRKKKSCKSKSSNRKQDTAEEDDQSGNCSSRKAGTKNYAQGRRETLHDDSRISAPEWHFVRSVSEDEASGQSAEGNHKRSHRSDHSRNNSRNNSDCKRGSRRSSISVSLLDGGPLLGGNLFPATETEGEGSPPISPKYNARVVPKSGGAATPSGSHNVSEISSAPRSDCPDEDISFKRNSKQSQNLAERTMNNNSYSFHDEEEFKDADQDRYAEEESPPQKELEQRGRKNKKKNSKGIDVDGSLPEVGSIAEVDQPGHASNSTHEKEPKESTPKYTHIIASSQKKKKNSSEIHDDETIHDEKKTSVKDNVYENFIREYQNLQSLFSFNKERIEEGGEDDDDGHDDEDDDDDDDEEEERKKREDPFGASRSRVLNRDVNESLREDVLSKNNRSTRLPNEGYANPKGETSPRGTNRSDKGVESLDQLSYNFGQYNKTDSIDKVDVGVVPRDDSPRSRGKGLGGNEDTDSSGVVPIGDDQQEKTHSSEKENDSGMNEEVTHEHVGKNRKGQKSADVDDSVGTGSKKNKTEGSTRRVKQQSSGGNLQSRVKRSTPDGETGDVNGVRSKNSDLLVWNDLMGRGDMLAVGDTVGKMSLSSNKTVPNGSNYNYFEYEANNSKKLLHRNMSSMYSMNGSNLTFHQDFFKDILLLSEEKKKEKKKKKSSKQHSSDHFDQLEELPYFDETKNGKHSKKRSNYTHQEDEFNRSLSSRRDKFSDRKSSSAAKSIAAKGRSLREEEGNEEDDDDEDDVDREESDEYGDYDGEAVEGGGCSYDEEDLHNGDHLERSHGPSESHKERRKKKKLQGEHTRKSKSGKLERVKIVEEKNKPHKRKSIKEKRNCSRTHNNSICSLEDDDFYDDVGYFPYHERRGRHHDATIEGDPPDDNLHIDMLDDLHKDILAYPDEVHNHEDEPNLEKAKRKRKTSRRKKEDLREEYMKEFFSSVLDNQIYKKNLNSKDFCRNFAPEGEEDADAEEGEKHMLRNISKVIRAENINTEIELLRNEIMQTKMSKESLPNGGKKKDAYKSGHPVEMTHRKKKSNDKEEEKRNSLKVDPKTGKDGSHKNTFATHYQEEEDYYTPHHEKKKRESHVKVRDANVEEEERFRKSKGRSKLAGRDRAHSFNEEGRGVPTPHGNNNHHHHNNSNSNNSGGVGVGGLHLNKSLEFFSNNFLSLKRFIERRNADTNYDAKREDDYGDKADEQVDVDFKKKKKNSYEDYEHAQMMNKTSHKTNRGLRFDNFFGMNKPNSESLNLYKNFIKEDGKGGKGDQRKKGRTRRDSGERFDSGFGAWFGQGFGTGFGTGFGSDSGGEHRGAARREQRGQHAEQAEKTDSMVDGNDDKNEEVEDEQGDDDEVDGDDSARSARRPKGEKTFSEGRGVDVVGGHAGTRSGKGTPRGRTKKDTTNEESDEGIPKGENLPDEEQLCGPGKSHKNVKNILLSLELSNEDKIYKVRKILYYSSSDEKKLMINEILNTLYVYPQLYVACIICLFYLFILDNELFERNFNSDDLVYLFNEKIDFRYAEWFLKTYIFYKFKFSSGTHSSEYYKNCVRSAVGSDGKRGSVDIEQGEGPPDGASANGGEPADKVTDKTTDKTADKTEDKSADSVADGVNANATDKETVGVCDKASDRTSDTARERHIKHKMFDVFFEGYHSSVDSMDNYFCERKRHMERGASNARDVNDASDLWKSIEKLKCVGYKECKTLLKLCLKNEKEKNINNLKASKIRSLVISIWSNIYTSRPKKSFLKIIFNWLNSRKDDLNKKKNLLYLLQSEKKKNIHLQRICFTYFLKHIIKHKEECSNDLIYSLYLIEESELKKYSREFFETNRTDVNQFISIWNVMCILFWDTKKINDFAFLQKSKFYYYDFMLIFFRAFYEYVCVNKGLERGALYLKKGVPTEVTGAVTGVVTGTEVADGTPPRRSISVSNCSSNKDDTQEDEGDGYLNLFDVENIINNFNFDDFVSSEMRNSSYFDAFLGSARRAGTGGEANSTGRSKLNWNGVGSVPQNALPSQHTNEVGPTGERYRGVVPSSSHRPCSTDGVEPPYTQHFGEPFQAEKPNETTNQGGEHPTFPATTQRSTHPNDSSEMENLLLLGICIKIVICRISNLLNAKSCLEQFYYFLNNQKLGFRTFKNAHMVLVYFIPFFKRYYFLWKFIEHEIDVEIMTLLQNILNDLEQIQVSQASSPVGRVFPGVTATHQLCGVNNPLHVGEMKQGKNPYDQFNQESLPERFTSPFGERPYVKSSTCNSQNRGAFPTGGEKKINSLEHFYANGKLNLHPSGPNGRVSSPIGAINTVPVGVVPLKGTLCRSEEDTDENCITYDDMFRNYDSENNSEGKASPDDCCNVKEYITSLHFHNPLEEKILSRKKGGASLHGEKKGRKDNDDGEGATNGDNMDEENSYSKEGGTTVGEANGSTCPHESKEDLFGSNATRVGIFPMETSLHRQSSSGQNYHINGREYKNGGTKDLPYGKKTSGGGGNVTSMMMPPDPFGNENNVMKKFPSLGVLDSEDEKVENGAVDPKSGKGLPLSTEKGKGKRKDSLKNNTTTKGDGSNINNVAHQMEHIGNHPINGPLNEFPYENPMQGTPPGSALSKNICIKKNPLNDNYQEVDFTTSILRRKNKSGESNKSGERNKSKKGATAQKYLMLKVDTFELKRMTRSKLKYPPVGLVNLGNTCYLNSLLQALYSTVSFVVNLYLFNIRHNPKEGIEHSSNPFAGKEIPTCGPNGINTPKGPMQMHRLSTMDGLNNLNNSLGKMNTLTRLNTLNGTTPINHIVTAESERFLQELKNFYIIMTTTNKTYVSPDCILGLLPYELNNRNQQDVTELLRYIFDKLGGSSKEFLRLIFSGVLVQKVQCQKCFFVSKKEEVIHDLSFPVPVRASERLSIQKYFDSFVQKEKIHGSNKYRCSKCNKRRNALKWNEIISPPCHLILILNRYNWSFSSNEKKKVKTHVKVNSKIVVNNFDYKLYGAIIHGGSSASSGHYYFIGKKSERDPQDETNDWYQMNDSVITKTSSKSINRISKDPSNDHTPYVLFYRCKQAPPSPALHF</sequence>
<feature type="region of interest" description="Disordered" evidence="1">
    <location>
        <begin position="293"/>
        <end position="315"/>
    </location>
</feature>
<feature type="compositionally biased region" description="Polar residues" evidence="1">
    <location>
        <begin position="2513"/>
        <end position="2524"/>
    </location>
</feature>
<feature type="compositionally biased region" description="Basic and acidic residues" evidence="1">
    <location>
        <begin position="1146"/>
        <end position="1167"/>
    </location>
</feature>
<feature type="compositionally biased region" description="Basic and acidic residues" evidence="1">
    <location>
        <begin position="888"/>
        <end position="905"/>
    </location>
</feature>
<feature type="compositionally biased region" description="Acidic residues" evidence="1">
    <location>
        <begin position="787"/>
        <end position="808"/>
    </location>
</feature>
<evidence type="ECO:0000313" key="4">
    <source>
        <dbReference type="Proteomes" id="UP000092716"/>
    </source>
</evidence>
<feature type="compositionally biased region" description="Basic and acidic residues" evidence="1">
    <location>
        <begin position="825"/>
        <end position="838"/>
    </location>
</feature>
<dbReference type="Gene3D" id="3.90.70.10">
    <property type="entry name" value="Cysteine proteinases"/>
    <property type="match status" value="1"/>
</dbReference>
<feature type="compositionally biased region" description="Acidic residues" evidence="1">
    <location>
        <begin position="1784"/>
        <end position="1801"/>
    </location>
</feature>
<feature type="compositionally biased region" description="Polar residues" evidence="1">
    <location>
        <begin position="2981"/>
        <end position="2993"/>
    </location>
</feature>
<feature type="compositionally biased region" description="Acidic residues" evidence="1">
    <location>
        <begin position="1185"/>
        <end position="1212"/>
    </location>
</feature>
<feature type="region of interest" description="Disordered" evidence="1">
    <location>
        <begin position="1998"/>
        <end position="2054"/>
    </location>
</feature>
<organism evidence="3 4">
    <name type="scientific">Plasmodium coatneyi</name>
    <dbReference type="NCBI Taxonomy" id="208452"/>
    <lineage>
        <taxon>Eukaryota</taxon>
        <taxon>Sar</taxon>
        <taxon>Alveolata</taxon>
        <taxon>Apicomplexa</taxon>
        <taxon>Aconoidasida</taxon>
        <taxon>Haemosporida</taxon>
        <taxon>Plasmodiidae</taxon>
        <taxon>Plasmodium</taxon>
    </lineage>
</organism>
<dbReference type="GO" id="GO:0004843">
    <property type="term" value="F:cysteine-type deubiquitinase activity"/>
    <property type="evidence" value="ECO:0007669"/>
    <property type="project" value="InterPro"/>
</dbReference>